<organism evidence="1 2">
    <name type="scientific">Aduncisulcus paluster</name>
    <dbReference type="NCBI Taxonomy" id="2918883"/>
    <lineage>
        <taxon>Eukaryota</taxon>
        <taxon>Metamonada</taxon>
        <taxon>Carpediemonas-like organisms</taxon>
        <taxon>Aduncisulcus</taxon>
    </lineage>
</organism>
<protein>
    <submittedName>
        <fullName evidence="1">Uncharacterized protein</fullName>
    </submittedName>
</protein>
<dbReference type="EMBL" id="BQXS01012310">
    <property type="protein sequence ID" value="GKT21305.1"/>
    <property type="molecule type" value="Genomic_DNA"/>
</dbReference>
<sequence>MASIAKLESSIQATVSWDGEDVLTTVSVYANGKMEFKIGRTKHNIPIIANTTIHSLKGRRTCVVSGAKGLVFTPCTDDELVSLLSAIQMQKYEKRIAKQHVESTLASLNISHAKLQVGQEWEDVFIKIEGVQITFYERSGQIIHETDEGIVEKWRISAASEPIVSGSAGVLVKVHKKGIVEFDSSDEADLFVGTVLTQAESLRMEMSEKDREQLLASFSTPIHFSGMTGLSSATKVYILFAKMDMGLVRKKKNVQVYLDCDGLFEVRGIREYGGKQLVTTDRSDIREIFYRTVIPTLSVGDISELRDVPGQYIFGLKIGPKCPKIYFLNKDVRDMFVARAKIIRSALRCEKVSQEELQKYAPGLTVVYSTSIKGIELADETTKAKKTQFLKVIVHREEEKKEKKDKEKRRSMIFREEIFNYRFKLVSWATSSVLVLQHLLLRDTGIPIARQVLMHRGCEAISNFQSNSLYSLPRECTLDLYIAPPVPVSLSSLVVSRKIDDLRGEIKKIQHKMEKTHGAIAKISKEDRVSGLLSEMKTLLTKNKQAMSALQRSSLSLEEKAQLQKSVEEIDRSVKFYLDKLKKR</sequence>
<accession>A0ABQ5JY87</accession>
<evidence type="ECO:0000313" key="1">
    <source>
        <dbReference type="EMBL" id="GKT21305.1"/>
    </source>
</evidence>
<name>A0ABQ5JY87_9EUKA</name>
<comment type="caution">
    <text evidence="1">The sequence shown here is derived from an EMBL/GenBank/DDBJ whole genome shotgun (WGS) entry which is preliminary data.</text>
</comment>
<keyword evidence="2" id="KW-1185">Reference proteome</keyword>
<gene>
    <name evidence="1" type="ORF">ADUPG1_011866</name>
</gene>
<evidence type="ECO:0000313" key="2">
    <source>
        <dbReference type="Proteomes" id="UP001057375"/>
    </source>
</evidence>
<reference evidence="1" key="1">
    <citation type="submission" date="2022-03" db="EMBL/GenBank/DDBJ databases">
        <title>Draft genome sequence of Aduncisulcus paluster, a free-living microaerophilic Fornicata.</title>
        <authorList>
            <person name="Yuyama I."/>
            <person name="Kume K."/>
            <person name="Tamura T."/>
            <person name="Inagaki Y."/>
            <person name="Hashimoto T."/>
        </authorList>
    </citation>
    <scope>NUCLEOTIDE SEQUENCE</scope>
    <source>
        <strain evidence="1">NY0171</strain>
    </source>
</reference>
<dbReference type="Proteomes" id="UP001057375">
    <property type="component" value="Unassembled WGS sequence"/>
</dbReference>
<proteinExistence type="predicted"/>